<dbReference type="SUPFAM" id="SSF48264">
    <property type="entry name" value="Cytochrome P450"/>
    <property type="match status" value="1"/>
</dbReference>
<evidence type="ECO:0000256" key="1">
    <source>
        <dbReference type="ARBA" id="ARBA00010617"/>
    </source>
</evidence>
<gene>
    <name evidence="2" type="ORF">UFOPK2958_00794</name>
</gene>
<dbReference type="EMBL" id="CAFAAB010000081">
    <property type="protein sequence ID" value="CAB4785238.1"/>
    <property type="molecule type" value="Genomic_DNA"/>
</dbReference>
<dbReference type="GO" id="GO:0005506">
    <property type="term" value="F:iron ion binding"/>
    <property type="evidence" value="ECO:0007669"/>
    <property type="project" value="InterPro"/>
</dbReference>
<dbReference type="GO" id="GO:0016705">
    <property type="term" value="F:oxidoreductase activity, acting on paired donors, with incorporation or reduction of molecular oxygen"/>
    <property type="evidence" value="ECO:0007669"/>
    <property type="project" value="InterPro"/>
</dbReference>
<organism evidence="2">
    <name type="scientific">freshwater metagenome</name>
    <dbReference type="NCBI Taxonomy" id="449393"/>
    <lineage>
        <taxon>unclassified sequences</taxon>
        <taxon>metagenomes</taxon>
        <taxon>ecological metagenomes</taxon>
    </lineage>
</organism>
<dbReference type="Gene3D" id="1.10.630.10">
    <property type="entry name" value="Cytochrome P450"/>
    <property type="match status" value="1"/>
</dbReference>
<dbReference type="InterPro" id="IPR036396">
    <property type="entry name" value="Cyt_P450_sf"/>
</dbReference>
<proteinExistence type="inferred from homology"/>
<dbReference type="AlphaFoldDB" id="A0A6J6WQN0"/>
<sequence>MHHCLGAPLARLESSIVLRELLNATTSFTLAESEVRYRPNVVLRGLETLPLTLHS</sequence>
<dbReference type="GO" id="GO:0020037">
    <property type="term" value="F:heme binding"/>
    <property type="evidence" value="ECO:0007669"/>
    <property type="project" value="InterPro"/>
</dbReference>
<reference evidence="2" key="1">
    <citation type="submission" date="2020-05" db="EMBL/GenBank/DDBJ databases">
        <authorList>
            <person name="Chiriac C."/>
            <person name="Salcher M."/>
            <person name="Ghai R."/>
            <person name="Kavagutti S V."/>
        </authorList>
    </citation>
    <scope>NUCLEOTIDE SEQUENCE</scope>
</reference>
<dbReference type="GO" id="GO:0004497">
    <property type="term" value="F:monooxygenase activity"/>
    <property type="evidence" value="ECO:0007669"/>
    <property type="project" value="InterPro"/>
</dbReference>
<dbReference type="PANTHER" id="PTHR46696:SF1">
    <property type="entry name" value="CYTOCHROME P450 YJIB-RELATED"/>
    <property type="match status" value="1"/>
</dbReference>
<name>A0A6J6WQN0_9ZZZZ</name>
<evidence type="ECO:0000313" key="2">
    <source>
        <dbReference type="EMBL" id="CAB4785238.1"/>
    </source>
</evidence>
<comment type="similarity">
    <text evidence="1">Belongs to the cytochrome P450 family.</text>
</comment>
<dbReference type="PANTHER" id="PTHR46696">
    <property type="entry name" value="P450, PUTATIVE (EUROFUNG)-RELATED"/>
    <property type="match status" value="1"/>
</dbReference>
<protein>
    <submittedName>
        <fullName evidence="2">Unannotated protein</fullName>
    </submittedName>
</protein>
<accession>A0A6J6WQN0</accession>